<dbReference type="SUPFAM" id="SSF53146">
    <property type="entry name" value="Nitrogenase accessory factor-like"/>
    <property type="match status" value="1"/>
</dbReference>
<dbReference type="Gene3D" id="3.30.420.130">
    <property type="entry name" value="Dinitrogenase iron-molybdenum cofactor biosynthesis domain"/>
    <property type="match status" value="1"/>
</dbReference>
<evidence type="ECO:0000313" key="2">
    <source>
        <dbReference type="Proteomes" id="UP000253805"/>
    </source>
</evidence>
<comment type="caution">
    <text evidence="1">The sequence shown here is derived from an EMBL/GenBank/DDBJ whole genome shotgun (WGS) entry which is preliminary data.</text>
</comment>
<dbReference type="InterPro" id="IPR036105">
    <property type="entry name" value="DiNase_FeMo-co_biosyn_sf"/>
</dbReference>
<sequence>MKIAVACDGLDIAAAAATCSSFACYTTQSGVVTGCSNVPNMGLTPRERASILQQMGVDALIARQFTPEGLAALDEAGIEAVISNAASPREAADLYLYRTLMGEEGLSEKSIKEEPLGELDDAFARIELKLVAQSA</sequence>
<gene>
    <name evidence="1" type="ORF">C1850_09620</name>
</gene>
<organism evidence="1 2">
    <name type="scientific">Adlercreutzia equolifaciens subsp. celatus</name>
    <dbReference type="NCBI Taxonomy" id="394340"/>
    <lineage>
        <taxon>Bacteria</taxon>
        <taxon>Bacillati</taxon>
        <taxon>Actinomycetota</taxon>
        <taxon>Coriobacteriia</taxon>
        <taxon>Eggerthellales</taxon>
        <taxon>Eggerthellaceae</taxon>
        <taxon>Adlercreutzia</taxon>
    </lineage>
</organism>
<proteinExistence type="predicted"/>
<dbReference type="AlphaFoldDB" id="A0A369P322"/>
<dbReference type="PROSITE" id="PS51257">
    <property type="entry name" value="PROKAR_LIPOPROTEIN"/>
    <property type="match status" value="1"/>
</dbReference>
<accession>A0A369P322</accession>
<evidence type="ECO:0000313" key="1">
    <source>
        <dbReference type="EMBL" id="RDC42456.1"/>
    </source>
</evidence>
<dbReference type="EMBL" id="PPUT01000028">
    <property type="protein sequence ID" value="RDC42456.1"/>
    <property type="molecule type" value="Genomic_DNA"/>
</dbReference>
<dbReference type="Proteomes" id="UP000253805">
    <property type="component" value="Unassembled WGS sequence"/>
</dbReference>
<dbReference type="RefSeq" id="WP_114539740.1">
    <property type="nucleotide sequence ID" value="NZ_AP024470.1"/>
</dbReference>
<dbReference type="Pfam" id="PF02579">
    <property type="entry name" value="Nitro_FeMo-Co"/>
    <property type="match status" value="1"/>
</dbReference>
<protein>
    <submittedName>
        <fullName evidence="1">Uncharacterized protein</fullName>
    </submittedName>
</protein>
<name>A0A369P322_9ACTN</name>
<reference evidence="1 2" key="1">
    <citation type="journal article" date="2018" name="Elife">
        <title>Discovery and characterization of a prevalent human gut bacterial enzyme sufficient for the inactivation of a family of plant toxins.</title>
        <authorList>
            <person name="Koppel N."/>
            <person name="Bisanz J.E."/>
            <person name="Pandelia M.E."/>
            <person name="Turnbaugh P.J."/>
            <person name="Balskus E.P."/>
        </authorList>
    </citation>
    <scope>NUCLEOTIDE SEQUENCE [LARGE SCALE GENOMIC DNA]</scope>
    <source>
        <strain evidence="1 2">OB21 GAM 11</strain>
    </source>
</reference>
<dbReference type="InterPro" id="IPR003731">
    <property type="entry name" value="Di-Nase_FeMo-co_biosynth"/>
</dbReference>